<dbReference type="Proteomes" id="UP000295021">
    <property type="component" value="Unassembled WGS sequence"/>
</dbReference>
<sequence>MGAPSLPRGRSSQRSTTIRLGRAVPHPSPDHDVASLISTRLTAELVEAPDKAITNLTDRAPITNDGDNNHHPPTLANAAAGARLSAASPKGSAFGLQCLPSRATLSTRTEAASGSLEGRACPSSRSTQLGHPLCRSAALPLVSQLFLKRWEPSIAAPPWGRKSRKDDGAAAARILAVHLSR</sequence>
<feature type="region of interest" description="Disordered" evidence="1">
    <location>
        <begin position="1"/>
        <end position="33"/>
    </location>
</feature>
<organism evidence="2 3">
    <name type="scientific">Rhizobium laguerreae</name>
    <dbReference type="NCBI Taxonomy" id="1076926"/>
    <lineage>
        <taxon>Bacteria</taxon>
        <taxon>Pseudomonadati</taxon>
        <taxon>Pseudomonadota</taxon>
        <taxon>Alphaproteobacteria</taxon>
        <taxon>Hyphomicrobiales</taxon>
        <taxon>Rhizobiaceae</taxon>
        <taxon>Rhizobium/Agrobacterium group</taxon>
        <taxon>Rhizobium</taxon>
    </lineage>
</organism>
<dbReference type="EMBL" id="SMBI01000006">
    <property type="protein sequence ID" value="TCU24240.1"/>
    <property type="molecule type" value="Genomic_DNA"/>
</dbReference>
<name>A0AAX2QKA6_9HYPH</name>
<gene>
    <name evidence="2" type="ORF">EV131_106229</name>
</gene>
<proteinExistence type="predicted"/>
<comment type="caution">
    <text evidence="2">The sequence shown here is derived from an EMBL/GenBank/DDBJ whole genome shotgun (WGS) entry which is preliminary data.</text>
</comment>
<dbReference type="AlphaFoldDB" id="A0AAX2QKA6"/>
<accession>A0AAX2QKA6</accession>
<evidence type="ECO:0000313" key="3">
    <source>
        <dbReference type="Proteomes" id="UP000295021"/>
    </source>
</evidence>
<evidence type="ECO:0000256" key="1">
    <source>
        <dbReference type="SAM" id="MobiDB-lite"/>
    </source>
</evidence>
<evidence type="ECO:0000313" key="2">
    <source>
        <dbReference type="EMBL" id="TCU24240.1"/>
    </source>
</evidence>
<reference evidence="2 3" key="1">
    <citation type="submission" date="2019-03" db="EMBL/GenBank/DDBJ databases">
        <title>Genomic Encyclopedia of Type Strains, Phase IV (KMG-V): Genome sequencing to study the core and pangenomes of soil and plant-associated prokaryotes.</title>
        <authorList>
            <person name="Whitman W."/>
        </authorList>
    </citation>
    <scope>NUCLEOTIDE SEQUENCE [LARGE SCALE GENOMIC DNA]</scope>
    <source>
        <strain evidence="2 3">FB403</strain>
    </source>
</reference>
<protein>
    <submittedName>
        <fullName evidence="2">Uncharacterized protein</fullName>
    </submittedName>
</protein>